<evidence type="ECO:0000313" key="8">
    <source>
        <dbReference type="EMBL" id="CAD6336016.1"/>
    </source>
</evidence>
<evidence type="ECO:0000256" key="5">
    <source>
        <dbReference type="ARBA" id="ARBA00023242"/>
    </source>
</evidence>
<dbReference type="PANTHER" id="PTHR16288">
    <property type="entry name" value="WD40 REPEAT PROTEIN 4"/>
    <property type="match status" value="1"/>
</dbReference>
<gene>
    <name evidence="8" type="ORF">NCGR_LOCUS60114</name>
</gene>
<dbReference type="SMART" id="SM00320">
    <property type="entry name" value="WD40"/>
    <property type="match status" value="3"/>
</dbReference>
<evidence type="ECO:0000256" key="6">
    <source>
        <dbReference type="PROSITE-ProRule" id="PRU00221"/>
    </source>
</evidence>
<dbReference type="AlphaFoldDB" id="A0A811S5W8"/>
<dbReference type="OrthoDB" id="339900at2759"/>
<evidence type="ECO:0000256" key="4">
    <source>
        <dbReference type="ARBA" id="ARBA00022737"/>
    </source>
</evidence>
<dbReference type="Gene3D" id="2.130.10.10">
    <property type="entry name" value="YVTN repeat-like/Quinoprotein amine dehydrogenase"/>
    <property type="match status" value="1"/>
</dbReference>
<evidence type="ECO:0000313" key="9">
    <source>
        <dbReference type="Proteomes" id="UP000604825"/>
    </source>
</evidence>
<dbReference type="Proteomes" id="UP000604825">
    <property type="component" value="Unassembled WGS sequence"/>
</dbReference>
<dbReference type="PROSITE" id="PS50082">
    <property type="entry name" value="WD_REPEATS_2"/>
    <property type="match status" value="1"/>
</dbReference>
<dbReference type="SUPFAM" id="SSF50978">
    <property type="entry name" value="WD40 repeat-like"/>
    <property type="match status" value="1"/>
</dbReference>
<evidence type="ECO:0000256" key="3">
    <source>
        <dbReference type="ARBA" id="ARBA00022694"/>
    </source>
</evidence>
<keyword evidence="5" id="KW-0539">Nucleus</keyword>
<dbReference type="PROSITE" id="PS50294">
    <property type="entry name" value="WD_REPEATS_REGION"/>
    <property type="match status" value="1"/>
</dbReference>
<dbReference type="InterPro" id="IPR001680">
    <property type="entry name" value="WD40_rpt"/>
</dbReference>
<name>A0A811S5W8_9POAL</name>
<dbReference type="InterPro" id="IPR015943">
    <property type="entry name" value="WD40/YVTN_repeat-like_dom_sf"/>
</dbReference>
<dbReference type="GO" id="GO:0006400">
    <property type="term" value="P:tRNA modification"/>
    <property type="evidence" value="ECO:0007669"/>
    <property type="project" value="TreeGrafter"/>
</dbReference>
<accession>A0A811S5W8</accession>
<evidence type="ECO:0000256" key="1">
    <source>
        <dbReference type="ARBA" id="ARBA00004123"/>
    </source>
</evidence>
<proteinExistence type="predicted"/>
<keyword evidence="9" id="KW-1185">Reference proteome</keyword>
<dbReference type="GO" id="GO:0036265">
    <property type="term" value="P:RNA (guanine-N7)-methylation"/>
    <property type="evidence" value="ECO:0007669"/>
    <property type="project" value="InterPro"/>
</dbReference>
<dbReference type="Pfam" id="PF00400">
    <property type="entry name" value="WD40"/>
    <property type="match status" value="2"/>
</dbReference>
<keyword evidence="4" id="KW-0677">Repeat</keyword>
<dbReference type="InterPro" id="IPR036322">
    <property type="entry name" value="WD40_repeat_dom_sf"/>
</dbReference>
<keyword evidence="2 6" id="KW-0853">WD repeat</keyword>
<organism evidence="8 9">
    <name type="scientific">Miscanthus lutarioriparius</name>
    <dbReference type="NCBI Taxonomy" id="422564"/>
    <lineage>
        <taxon>Eukaryota</taxon>
        <taxon>Viridiplantae</taxon>
        <taxon>Streptophyta</taxon>
        <taxon>Embryophyta</taxon>
        <taxon>Tracheophyta</taxon>
        <taxon>Spermatophyta</taxon>
        <taxon>Magnoliopsida</taxon>
        <taxon>Liliopsida</taxon>
        <taxon>Poales</taxon>
        <taxon>Poaceae</taxon>
        <taxon>PACMAD clade</taxon>
        <taxon>Panicoideae</taxon>
        <taxon>Andropogonodae</taxon>
        <taxon>Andropogoneae</taxon>
        <taxon>Saccharinae</taxon>
        <taxon>Miscanthus</taxon>
    </lineage>
</organism>
<evidence type="ECO:0000256" key="7">
    <source>
        <dbReference type="SAM" id="MobiDB-lite"/>
    </source>
</evidence>
<feature type="compositionally biased region" description="Pro residues" evidence="7">
    <location>
        <begin position="1"/>
        <end position="14"/>
    </location>
</feature>
<dbReference type="PANTHER" id="PTHR16288:SF0">
    <property type="entry name" value="TRNA (GUANINE-N(7)-)-METHYLTRANSFERASE NON-CATALYTIC SUBUNIT WDR4"/>
    <property type="match status" value="1"/>
</dbReference>
<evidence type="ECO:0000256" key="2">
    <source>
        <dbReference type="ARBA" id="ARBA00022574"/>
    </source>
</evidence>
<feature type="repeat" description="WD" evidence="6">
    <location>
        <begin position="135"/>
        <end position="176"/>
    </location>
</feature>
<dbReference type="EMBL" id="CAJGYO010000018">
    <property type="protein sequence ID" value="CAD6336016.1"/>
    <property type="molecule type" value="Genomic_DNA"/>
</dbReference>
<comment type="caution">
    <text evidence="8">The sequence shown here is derived from an EMBL/GenBank/DDBJ whole genome shotgun (WGS) entry which is preliminary data.</text>
</comment>
<sequence>MPPSRCPAPGPRSRPIPISFATPPRRPSDTTSRRPAFAEENMEAQAEAAIPCPCVCYGTAFQCGAVCAYASMEDTAVEEPEVSGAAEFAPVLVVAHPHGNSVAVAVGSGLLFDLSKYLLCSSTAAPVSLSNGCGGGSHSDTIGALCFSVSGALFASAGDDKLVKVWKTDSWRCIRTITLEKRVSAVAISNNDLYVTCGDKFGVVCNVWLVILREDGAEQVSVDNKPVSILGHYCSIITSMKFSPDGRFIATSGRDYKI</sequence>
<reference evidence="8" key="1">
    <citation type="submission" date="2020-10" db="EMBL/GenBank/DDBJ databases">
        <authorList>
            <person name="Han B."/>
            <person name="Lu T."/>
            <person name="Zhao Q."/>
            <person name="Huang X."/>
            <person name="Zhao Y."/>
        </authorList>
    </citation>
    <scope>NUCLEOTIDE SEQUENCE</scope>
</reference>
<feature type="region of interest" description="Disordered" evidence="7">
    <location>
        <begin position="1"/>
        <end position="36"/>
    </location>
</feature>
<dbReference type="GO" id="GO:0005634">
    <property type="term" value="C:nucleus"/>
    <property type="evidence" value="ECO:0007669"/>
    <property type="project" value="UniProtKB-SubCell"/>
</dbReference>
<dbReference type="GO" id="GO:0043527">
    <property type="term" value="C:tRNA methyltransferase complex"/>
    <property type="evidence" value="ECO:0007669"/>
    <property type="project" value="TreeGrafter"/>
</dbReference>
<comment type="subcellular location">
    <subcellularLocation>
        <location evidence="1">Nucleus</location>
    </subcellularLocation>
</comment>
<dbReference type="InterPro" id="IPR028884">
    <property type="entry name" value="Trm82"/>
</dbReference>
<keyword evidence="3" id="KW-0819">tRNA processing</keyword>
<dbReference type="GO" id="GO:0005829">
    <property type="term" value="C:cytosol"/>
    <property type="evidence" value="ECO:0007669"/>
    <property type="project" value="TreeGrafter"/>
</dbReference>
<protein>
    <submittedName>
        <fullName evidence="8">Uncharacterized protein</fullName>
    </submittedName>
</protein>